<organism evidence="2 3">
    <name type="scientific">Rubus argutus</name>
    <name type="common">Southern blackberry</name>
    <dbReference type="NCBI Taxonomy" id="59490"/>
    <lineage>
        <taxon>Eukaryota</taxon>
        <taxon>Viridiplantae</taxon>
        <taxon>Streptophyta</taxon>
        <taxon>Embryophyta</taxon>
        <taxon>Tracheophyta</taxon>
        <taxon>Spermatophyta</taxon>
        <taxon>Magnoliopsida</taxon>
        <taxon>eudicotyledons</taxon>
        <taxon>Gunneridae</taxon>
        <taxon>Pentapetalae</taxon>
        <taxon>rosids</taxon>
        <taxon>fabids</taxon>
        <taxon>Rosales</taxon>
        <taxon>Rosaceae</taxon>
        <taxon>Rosoideae</taxon>
        <taxon>Rosoideae incertae sedis</taxon>
        <taxon>Rubus</taxon>
    </lineage>
</organism>
<name>A0AAW1XIG9_RUBAR</name>
<comment type="caution">
    <text evidence="2">The sequence shown here is derived from an EMBL/GenBank/DDBJ whole genome shotgun (WGS) entry which is preliminary data.</text>
</comment>
<evidence type="ECO:0000313" key="2">
    <source>
        <dbReference type="EMBL" id="KAK9936249.1"/>
    </source>
</evidence>
<sequence length="146" mass="16943">MAGQEDSIEEVVAARKERLRALRAAHELLNTPEEDHNTTDDKGTSEETNKTNMKFRNYFPHDKLLQKGKLVRPVLPKLDDPIAAQLPCPSVKKEDPFQKLVPKKPHLELHRDVQKRLEKLERRTHKVLCKLKEQERLKQENGDGIN</sequence>
<dbReference type="InterPro" id="IPR013169">
    <property type="entry name" value="mRNA_splic_Cwf18-like"/>
</dbReference>
<keyword evidence="3" id="KW-1185">Reference proteome</keyword>
<evidence type="ECO:0000256" key="1">
    <source>
        <dbReference type="SAM" id="MobiDB-lite"/>
    </source>
</evidence>
<dbReference type="PANTHER" id="PTHR31551:SF1">
    <property type="entry name" value="COILED-COIL DOMAIN-CONTAINING PROTEIN 12"/>
    <property type="match status" value="1"/>
</dbReference>
<dbReference type="AlphaFoldDB" id="A0AAW1XIG9"/>
<gene>
    <name evidence="2" type="ORF">M0R45_013099</name>
</gene>
<protein>
    <submittedName>
        <fullName evidence="2">Uncharacterized protein</fullName>
    </submittedName>
</protein>
<proteinExistence type="predicted"/>
<dbReference type="GO" id="GO:0071014">
    <property type="term" value="C:post-mRNA release spliceosomal complex"/>
    <property type="evidence" value="ECO:0007669"/>
    <property type="project" value="TreeGrafter"/>
</dbReference>
<feature type="region of interest" description="Disordered" evidence="1">
    <location>
        <begin position="25"/>
        <end position="51"/>
    </location>
</feature>
<reference evidence="2 3" key="1">
    <citation type="journal article" date="2023" name="G3 (Bethesda)">
        <title>A chromosome-length genome assembly and annotation of blackberry (Rubus argutus, cv. 'Hillquist').</title>
        <authorList>
            <person name="Bruna T."/>
            <person name="Aryal R."/>
            <person name="Dudchenko O."/>
            <person name="Sargent D.J."/>
            <person name="Mead D."/>
            <person name="Buti M."/>
            <person name="Cavallini A."/>
            <person name="Hytonen T."/>
            <person name="Andres J."/>
            <person name="Pham M."/>
            <person name="Weisz D."/>
            <person name="Mascagni F."/>
            <person name="Usai G."/>
            <person name="Natali L."/>
            <person name="Bassil N."/>
            <person name="Fernandez G.E."/>
            <person name="Lomsadze A."/>
            <person name="Armour M."/>
            <person name="Olukolu B."/>
            <person name="Poorten T."/>
            <person name="Britton C."/>
            <person name="Davik J."/>
            <person name="Ashrafi H."/>
            <person name="Aiden E.L."/>
            <person name="Borodovsky M."/>
            <person name="Worthington M."/>
        </authorList>
    </citation>
    <scope>NUCLEOTIDE SEQUENCE [LARGE SCALE GENOMIC DNA]</scope>
    <source>
        <strain evidence="2">PI 553951</strain>
    </source>
</reference>
<dbReference type="EMBL" id="JBEDUW010000003">
    <property type="protein sequence ID" value="KAK9936249.1"/>
    <property type="molecule type" value="Genomic_DNA"/>
</dbReference>
<dbReference type="Proteomes" id="UP001457282">
    <property type="component" value="Unassembled WGS sequence"/>
</dbReference>
<accession>A0AAW1XIG9</accession>
<dbReference type="Pfam" id="PF08315">
    <property type="entry name" value="cwf18"/>
    <property type="match status" value="1"/>
</dbReference>
<dbReference type="PANTHER" id="PTHR31551">
    <property type="entry name" value="PRE-MRNA-SPLICING FACTOR CWF18"/>
    <property type="match status" value="1"/>
</dbReference>
<evidence type="ECO:0000313" key="3">
    <source>
        <dbReference type="Proteomes" id="UP001457282"/>
    </source>
</evidence>
<dbReference type="GO" id="GO:0005684">
    <property type="term" value="C:U2-type spliceosomal complex"/>
    <property type="evidence" value="ECO:0007669"/>
    <property type="project" value="TreeGrafter"/>
</dbReference>
<feature type="compositionally biased region" description="Basic and acidic residues" evidence="1">
    <location>
        <begin position="33"/>
        <end position="49"/>
    </location>
</feature>